<dbReference type="PANTHER" id="PTHR23089">
    <property type="entry name" value="HISTIDINE TRIAD HIT PROTEIN"/>
    <property type="match status" value="1"/>
</dbReference>
<proteinExistence type="predicted"/>
<feature type="short sequence motif" description="Histidine triad motif" evidence="2 3">
    <location>
        <begin position="143"/>
        <end position="147"/>
    </location>
</feature>
<organism evidence="5 7">
    <name type="scientific">Mesorhabditis spiculigera</name>
    <dbReference type="NCBI Taxonomy" id="96644"/>
    <lineage>
        <taxon>Eukaryota</taxon>
        <taxon>Metazoa</taxon>
        <taxon>Ecdysozoa</taxon>
        <taxon>Nematoda</taxon>
        <taxon>Chromadorea</taxon>
        <taxon>Rhabditida</taxon>
        <taxon>Rhabditina</taxon>
        <taxon>Rhabditomorpha</taxon>
        <taxon>Rhabditoidea</taxon>
        <taxon>Rhabditidae</taxon>
        <taxon>Mesorhabditinae</taxon>
        <taxon>Mesorhabditis</taxon>
    </lineage>
</organism>
<dbReference type="GO" id="GO:0003824">
    <property type="term" value="F:catalytic activity"/>
    <property type="evidence" value="ECO:0007669"/>
    <property type="project" value="InterPro"/>
</dbReference>
<keyword evidence="7" id="KW-1185">Reference proteome</keyword>
<dbReference type="InterPro" id="IPR019808">
    <property type="entry name" value="Histidine_triad_CS"/>
</dbReference>
<dbReference type="SUPFAM" id="SSF54197">
    <property type="entry name" value="HIT-like"/>
    <property type="match status" value="1"/>
</dbReference>
<feature type="active site" description="Tele-AMP-histidine intermediate" evidence="1">
    <location>
        <position position="145"/>
    </location>
</feature>
<dbReference type="InterPro" id="IPR001310">
    <property type="entry name" value="Histidine_triad_HIT"/>
</dbReference>
<sequence length="159" mass="17760">MLGRARLPIATFSRASLFARQILLIPQLQRVRAMATEVEKAQTAQKGGDTLFGKIIRKEIPAKIIYEDDDVLAFHDVSPQAPVHFLVIPKKHIPSLEDAEDKDEALLGKLLLTARRVAKELKLDNGYRTVINNGKDGCQSVFHIHLHVLGGRQLQWPPG</sequence>
<dbReference type="InterPro" id="IPR011146">
    <property type="entry name" value="HIT-like"/>
</dbReference>
<name>A0AA36C3V3_9BILA</name>
<dbReference type="EMBL" id="CATQJA010000146">
    <property type="protein sequence ID" value="CAJ0557885.1"/>
    <property type="molecule type" value="Genomic_DNA"/>
</dbReference>
<dbReference type="Gene3D" id="3.30.428.10">
    <property type="entry name" value="HIT-like"/>
    <property type="match status" value="1"/>
</dbReference>
<comment type="caution">
    <text evidence="5">The sequence shown here is derived from an EMBL/GenBank/DDBJ whole genome shotgun (WGS) entry which is preliminary data.</text>
</comment>
<evidence type="ECO:0000313" key="7">
    <source>
        <dbReference type="Proteomes" id="UP001177023"/>
    </source>
</evidence>
<accession>A0AA36C3V3</accession>
<evidence type="ECO:0000256" key="1">
    <source>
        <dbReference type="PIRSR" id="PIRSR601310-1"/>
    </source>
</evidence>
<dbReference type="Pfam" id="PF01230">
    <property type="entry name" value="HIT"/>
    <property type="match status" value="1"/>
</dbReference>
<dbReference type="PRINTS" id="PR00332">
    <property type="entry name" value="HISTRIAD"/>
</dbReference>
<dbReference type="AlphaFoldDB" id="A0AA36C3V3"/>
<evidence type="ECO:0000256" key="2">
    <source>
        <dbReference type="PIRSR" id="PIRSR601310-3"/>
    </source>
</evidence>
<reference evidence="5" key="1">
    <citation type="submission" date="2023-06" db="EMBL/GenBank/DDBJ databases">
        <authorList>
            <person name="Delattre M."/>
        </authorList>
    </citation>
    <scope>NUCLEOTIDE SEQUENCE</scope>
    <source>
        <strain evidence="5">AF72</strain>
    </source>
</reference>
<dbReference type="PROSITE" id="PS51084">
    <property type="entry name" value="HIT_2"/>
    <property type="match status" value="1"/>
</dbReference>
<dbReference type="EMBL" id="CATQJA010000540">
    <property type="protein sequence ID" value="CAJ0561218.1"/>
    <property type="molecule type" value="Genomic_DNA"/>
</dbReference>
<gene>
    <name evidence="6" type="ORF">MSPICULIGERA_LOCUS1763</name>
    <name evidence="5" type="ORF">MSPICULIGERA_LOCUS633</name>
</gene>
<feature type="non-terminal residue" evidence="5">
    <location>
        <position position="159"/>
    </location>
</feature>
<dbReference type="Proteomes" id="UP001177023">
    <property type="component" value="Unassembled WGS sequence"/>
</dbReference>
<dbReference type="PROSITE" id="PS00892">
    <property type="entry name" value="HIT_1"/>
    <property type="match status" value="1"/>
</dbReference>
<dbReference type="InterPro" id="IPR036265">
    <property type="entry name" value="HIT-like_sf"/>
</dbReference>
<dbReference type="CDD" id="cd01276">
    <property type="entry name" value="PKCI_related"/>
    <property type="match status" value="1"/>
</dbReference>
<dbReference type="FunFam" id="3.30.428.10:FF:000005">
    <property type="entry name" value="Histidine triad nucleotide-binding protein 1"/>
    <property type="match status" value="1"/>
</dbReference>
<protein>
    <recommendedName>
        <fullName evidence="4">HIT domain-containing protein</fullName>
    </recommendedName>
</protein>
<evidence type="ECO:0000256" key="3">
    <source>
        <dbReference type="PROSITE-ProRule" id="PRU00464"/>
    </source>
</evidence>
<feature type="domain" description="HIT" evidence="4">
    <location>
        <begin position="51"/>
        <end position="159"/>
    </location>
</feature>
<evidence type="ECO:0000259" key="4">
    <source>
        <dbReference type="PROSITE" id="PS51084"/>
    </source>
</evidence>
<evidence type="ECO:0000313" key="5">
    <source>
        <dbReference type="EMBL" id="CAJ0557885.1"/>
    </source>
</evidence>
<evidence type="ECO:0000313" key="6">
    <source>
        <dbReference type="EMBL" id="CAJ0561218.1"/>
    </source>
</evidence>